<dbReference type="Pfam" id="PF00593">
    <property type="entry name" value="TonB_dep_Rec_b-barrel"/>
    <property type="match status" value="1"/>
</dbReference>
<evidence type="ECO:0000256" key="6">
    <source>
        <dbReference type="ARBA" id="ARBA00023136"/>
    </source>
</evidence>
<comment type="similarity">
    <text evidence="8 9">Belongs to the TonB-dependent receptor family.</text>
</comment>
<dbReference type="PROSITE" id="PS52016">
    <property type="entry name" value="TONB_DEPENDENT_REC_3"/>
    <property type="match status" value="1"/>
</dbReference>
<evidence type="ECO:0000256" key="7">
    <source>
        <dbReference type="ARBA" id="ARBA00023237"/>
    </source>
</evidence>
<keyword evidence="3 8" id="KW-1134">Transmembrane beta strand</keyword>
<feature type="domain" description="TonB-dependent receptor-like beta-barrel" evidence="11">
    <location>
        <begin position="248"/>
        <end position="673"/>
    </location>
</feature>
<organism evidence="13 14">
    <name type="scientific">Alishewanella maricola</name>
    <dbReference type="NCBI Taxonomy" id="2795740"/>
    <lineage>
        <taxon>Bacteria</taxon>
        <taxon>Pseudomonadati</taxon>
        <taxon>Pseudomonadota</taxon>
        <taxon>Gammaproteobacteria</taxon>
        <taxon>Alteromonadales</taxon>
        <taxon>Alteromonadaceae</taxon>
        <taxon>Alishewanella</taxon>
    </lineage>
</organism>
<keyword evidence="5 9" id="KW-0798">TonB box</keyword>
<dbReference type="InterPro" id="IPR036942">
    <property type="entry name" value="Beta-barrel_TonB_sf"/>
</dbReference>
<gene>
    <name evidence="13" type="ORF">JAO78_004850</name>
</gene>
<comment type="subcellular location">
    <subcellularLocation>
        <location evidence="1 8">Cell outer membrane</location>
        <topology evidence="1 8">Multi-pass membrane protein</topology>
    </subcellularLocation>
</comment>
<evidence type="ECO:0000256" key="8">
    <source>
        <dbReference type="PROSITE-ProRule" id="PRU01360"/>
    </source>
</evidence>
<dbReference type="PANTHER" id="PTHR30442">
    <property type="entry name" value="IRON III DICITRATE TRANSPORT PROTEIN FECA"/>
    <property type="match status" value="1"/>
</dbReference>
<evidence type="ECO:0000259" key="12">
    <source>
        <dbReference type="Pfam" id="PF07715"/>
    </source>
</evidence>
<keyword evidence="13" id="KW-0675">Receptor</keyword>
<evidence type="ECO:0000256" key="10">
    <source>
        <dbReference type="SAM" id="SignalP"/>
    </source>
</evidence>
<feature type="signal peptide" evidence="10">
    <location>
        <begin position="1"/>
        <end position="23"/>
    </location>
</feature>
<evidence type="ECO:0000256" key="2">
    <source>
        <dbReference type="ARBA" id="ARBA00022448"/>
    </source>
</evidence>
<evidence type="ECO:0000256" key="3">
    <source>
        <dbReference type="ARBA" id="ARBA00022452"/>
    </source>
</evidence>
<protein>
    <submittedName>
        <fullName evidence="13">TonB-dependent receptor</fullName>
    </submittedName>
</protein>
<accession>A0ABS8C1D0</accession>
<comment type="caution">
    <text evidence="13">The sequence shown here is derived from an EMBL/GenBank/DDBJ whole genome shotgun (WGS) entry which is preliminary data.</text>
</comment>
<name>A0ABS8C1D0_9ALTE</name>
<keyword evidence="7 8" id="KW-0998">Cell outer membrane</keyword>
<dbReference type="Gene3D" id="2.40.170.20">
    <property type="entry name" value="TonB-dependent receptor, beta-barrel domain"/>
    <property type="match status" value="1"/>
</dbReference>
<evidence type="ECO:0000256" key="5">
    <source>
        <dbReference type="ARBA" id="ARBA00023077"/>
    </source>
</evidence>
<dbReference type="Gene3D" id="2.170.130.10">
    <property type="entry name" value="TonB-dependent receptor, plug domain"/>
    <property type="match status" value="1"/>
</dbReference>
<evidence type="ECO:0000256" key="9">
    <source>
        <dbReference type="RuleBase" id="RU003357"/>
    </source>
</evidence>
<dbReference type="RefSeq" id="WP_226750227.1">
    <property type="nucleotide sequence ID" value="NZ_JAEINI020000002.1"/>
</dbReference>
<evidence type="ECO:0000259" key="11">
    <source>
        <dbReference type="Pfam" id="PF00593"/>
    </source>
</evidence>
<dbReference type="InterPro" id="IPR000531">
    <property type="entry name" value="Beta-barrel_TonB"/>
</dbReference>
<dbReference type="PANTHER" id="PTHR30442:SF0">
    <property type="entry name" value="FE(3+) DICITRATE TRANSPORT PROTEIN FECA"/>
    <property type="match status" value="1"/>
</dbReference>
<dbReference type="InterPro" id="IPR037066">
    <property type="entry name" value="Plug_dom_sf"/>
</dbReference>
<proteinExistence type="inferred from homology"/>
<evidence type="ECO:0000313" key="13">
    <source>
        <dbReference type="EMBL" id="MCB5226139.1"/>
    </source>
</evidence>
<dbReference type="EMBL" id="JAEINI020000002">
    <property type="protein sequence ID" value="MCB5226139.1"/>
    <property type="molecule type" value="Genomic_DNA"/>
</dbReference>
<dbReference type="InterPro" id="IPR012910">
    <property type="entry name" value="Plug_dom"/>
</dbReference>
<dbReference type="SUPFAM" id="SSF56935">
    <property type="entry name" value="Porins"/>
    <property type="match status" value="1"/>
</dbReference>
<keyword evidence="10" id="KW-0732">Signal</keyword>
<keyword evidence="4 8" id="KW-0812">Transmembrane</keyword>
<keyword evidence="6 8" id="KW-0472">Membrane</keyword>
<keyword evidence="2 8" id="KW-0813">Transport</keyword>
<sequence length="703" mass="78467">MNKSKIAQAIAFSLTVISLQAVADSAASNDEIEKFEVRGQTVENSSGFLDTLQEGKLFAGKKTSVVDLSEQPTLVEPNLRQLFSRLPGLFVSEQKIPSIYNVNYRGLGDPHESEFIAFFQNNVPLAANMFGYPTIYYMPGAQRVERIEFIRGGAGLMYGPQIGPVVNFVTRRPDAQAATALRTEHALGTDRLYSTYNEVSWAQGDTGFMASFDHRSADGPRANEDFEVNAGYFGLSYEGFKGIKLGFNLDIYNSDSGEAGRLSSAEFRENRDLVKSPYNRVVIDQTIASITYEQQLSNTSSLHGSIWYNQMDRLSRRSAMFTDPANEPATTNIDEQQFSNLGIDLRYSMAWGDNHIFTAGTSGYQGDSPRTRHVSDDIRSSAQNAADLRFEQDRKISYNAFFVENLFRFGAWSVSPTLRYERINYDLAETVKQASLNRDAIDLDRTYNELLFGLASSYQLTTDAEVYVNVSESYRPQRFDDLINPSSELAGSNGPTISRAMNYELGYRAQLNADLLFDVSVFRIDFKDKVEQIQVNITDVERVNSGDSRHQGLEFAVEYTLLDTATHTLTWFGNGSLLDTEITNSVTTALIGNDTAFAPNHVIRTGLLFNHDKLSASLSATLVGAQYWQDSNQARGNDATEIAAKIPSYQVIDFSADYQLAHNWTLYGGINNLLDKHYYSRVRSDGIDAAPERSVFAGVRFTL</sequence>
<keyword evidence="14" id="KW-1185">Reference proteome</keyword>
<feature type="chain" id="PRO_5047252813" evidence="10">
    <location>
        <begin position="24"/>
        <end position="703"/>
    </location>
</feature>
<evidence type="ECO:0000256" key="4">
    <source>
        <dbReference type="ARBA" id="ARBA00022692"/>
    </source>
</evidence>
<dbReference type="Proteomes" id="UP000633814">
    <property type="component" value="Unassembled WGS sequence"/>
</dbReference>
<reference evidence="13 14" key="1">
    <citation type="submission" date="2021-10" db="EMBL/GenBank/DDBJ databases">
        <title>Alishewanella koreense sp. nov. isolated from seawater of southwestern coast in South Korea and the proposal for the reclassification of Rheinheimera perlucida and Rheinheimera tuosuensis as Arsukibacterium perlucida and Arsukibacterium tuosuensis.</title>
        <authorList>
            <person name="Kim K.H."/>
            <person name="Ruan W."/>
            <person name="Kim K.R."/>
            <person name="Baek J.H."/>
            <person name="Jeon C.O."/>
        </authorList>
    </citation>
    <scope>NUCLEOTIDE SEQUENCE [LARGE SCALE GENOMIC DNA]</scope>
    <source>
        <strain evidence="13 14">16-MA</strain>
    </source>
</reference>
<evidence type="ECO:0000313" key="14">
    <source>
        <dbReference type="Proteomes" id="UP000633814"/>
    </source>
</evidence>
<feature type="domain" description="TonB-dependent receptor plug" evidence="12">
    <location>
        <begin position="76"/>
        <end position="160"/>
    </location>
</feature>
<dbReference type="Pfam" id="PF07715">
    <property type="entry name" value="Plug"/>
    <property type="match status" value="1"/>
</dbReference>
<dbReference type="InterPro" id="IPR039426">
    <property type="entry name" value="TonB-dep_rcpt-like"/>
</dbReference>
<evidence type="ECO:0000256" key="1">
    <source>
        <dbReference type="ARBA" id="ARBA00004571"/>
    </source>
</evidence>